<proteinExistence type="predicted"/>
<dbReference type="EMBL" id="VNHX01000010">
    <property type="protein sequence ID" value="TYP95751.1"/>
    <property type="molecule type" value="Genomic_DNA"/>
</dbReference>
<dbReference type="RefSeq" id="WP_148908667.1">
    <property type="nucleotide sequence ID" value="NZ_VNHX01000010.1"/>
</dbReference>
<evidence type="ECO:0000313" key="6">
    <source>
        <dbReference type="EMBL" id="TYP95751.1"/>
    </source>
</evidence>
<dbReference type="InterPro" id="IPR027417">
    <property type="entry name" value="P-loop_NTPase"/>
</dbReference>
<feature type="domain" description="ABC transporter" evidence="5">
    <location>
        <begin position="2"/>
        <end position="235"/>
    </location>
</feature>
<gene>
    <name evidence="6" type="ORF">BC792_11079</name>
</gene>
<dbReference type="InterPro" id="IPR003593">
    <property type="entry name" value="AAA+_ATPase"/>
</dbReference>
<dbReference type="PANTHER" id="PTHR19211">
    <property type="entry name" value="ATP-BINDING TRANSPORT PROTEIN-RELATED"/>
    <property type="match status" value="1"/>
</dbReference>
<dbReference type="PROSITE" id="PS00211">
    <property type="entry name" value="ABC_TRANSPORTER_1"/>
    <property type="match status" value="1"/>
</dbReference>
<dbReference type="CDD" id="cd03221">
    <property type="entry name" value="ABCF_EF-3"/>
    <property type="match status" value="2"/>
</dbReference>
<accession>A0A5S5DIJ4</accession>
<dbReference type="PANTHER" id="PTHR19211:SF6">
    <property type="entry name" value="BLL7188 PROTEIN"/>
    <property type="match status" value="1"/>
</dbReference>
<keyword evidence="3" id="KW-0067">ATP-binding</keyword>
<dbReference type="Gene3D" id="3.40.50.300">
    <property type="entry name" value="P-loop containing nucleotide triphosphate hydrolases"/>
    <property type="match status" value="2"/>
</dbReference>
<feature type="region of interest" description="Disordered" evidence="4">
    <location>
        <begin position="245"/>
        <end position="271"/>
    </location>
</feature>
<dbReference type="Proteomes" id="UP000325105">
    <property type="component" value="Unassembled WGS sequence"/>
</dbReference>
<dbReference type="GO" id="GO:0005524">
    <property type="term" value="F:ATP binding"/>
    <property type="evidence" value="ECO:0007669"/>
    <property type="project" value="UniProtKB-KW"/>
</dbReference>
<protein>
    <submittedName>
        <fullName evidence="6">ATPase subunit of ABC transporter with duplicated ATPase domains</fullName>
    </submittedName>
</protein>
<feature type="domain" description="ABC transporter" evidence="5">
    <location>
        <begin position="338"/>
        <end position="537"/>
    </location>
</feature>
<dbReference type="InterPro" id="IPR050611">
    <property type="entry name" value="ABCF"/>
</dbReference>
<dbReference type="Pfam" id="PF00005">
    <property type="entry name" value="ABC_tran"/>
    <property type="match status" value="2"/>
</dbReference>
<organism evidence="6 7">
    <name type="scientific">Sphingobacterium allocomposti</name>
    <dbReference type="NCBI Taxonomy" id="415956"/>
    <lineage>
        <taxon>Bacteria</taxon>
        <taxon>Pseudomonadati</taxon>
        <taxon>Bacteroidota</taxon>
        <taxon>Sphingobacteriia</taxon>
        <taxon>Sphingobacteriales</taxon>
        <taxon>Sphingobacteriaceae</taxon>
        <taxon>Sphingobacterium</taxon>
    </lineage>
</organism>
<dbReference type="FunFam" id="3.40.50.300:FF:001320">
    <property type="entry name" value="Heme ABC transporter ATP-binding protein"/>
    <property type="match status" value="1"/>
</dbReference>
<evidence type="ECO:0000256" key="3">
    <source>
        <dbReference type="ARBA" id="ARBA00022840"/>
    </source>
</evidence>
<evidence type="ECO:0000256" key="2">
    <source>
        <dbReference type="ARBA" id="ARBA00022741"/>
    </source>
</evidence>
<comment type="caution">
    <text evidence="6">The sequence shown here is derived from an EMBL/GenBank/DDBJ whole genome shotgun (WGS) entry which is preliminary data.</text>
</comment>
<dbReference type="InterPro" id="IPR003439">
    <property type="entry name" value="ABC_transporter-like_ATP-bd"/>
</dbReference>
<keyword evidence="1" id="KW-0677">Repeat</keyword>
<evidence type="ECO:0000313" key="7">
    <source>
        <dbReference type="Proteomes" id="UP000325105"/>
    </source>
</evidence>
<dbReference type="InterPro" id="IPR017871">
    <property type="entry name" value="ABC_transporter-like_CS"/>
</dbReference>
<keyword evidence="7" id="KW-1185">Reference proteome</keyword>
<name>A0A5S5DIJ4_9SPHI</name>
<feature type="compositionally biased region" description="Basic and acidic residues" evidence="4">
    <location>
        <begin position="245"/>
        <end position="265"/>
    </location>
</feature>
<dbReference type="PROSITE" id="PS50893">
    <property type="entry name" value="ABC_TRANSPORTER_2"/>
    <property type="match status" value="2"/>
</dbReference>
<keyword evidence="2" id="KW-0547">Nucleotide-binding</keyword>
<evidence type="ECO:0000256" key="4">
    <source>
        <dbReference type="SAM" id="MobiDB-lite"/>
    </source>
</evidence>
<dbReference type="SMART" id="SM00382">
    <property type="entry name" value="AAA"/>
    <property type="match status" value="2"/>
</dbReference>
<dbReference type="AlphaFoldDB" id="A0A5S5DIJ4"/>
<evidence type="ECO:0000259" key="5">
    <source>
        <dbReference type="PROSITE" id="PS50893"/>
    </source>
</evidence>
<dbReference type="SUPFAM" id="SSF52540">
    <property type="entry name" value="P-loop containing nucleoside triphosphate hydrolases"/>
    <property type="match status" value="2"/>
</dbReference>
<evidence type="ECO:0000256" key="1">
    <source>
        <dbReference type="ARBA" id="ARBA00022737"/>
    </source>
</evidence>
<dbReference type="OrthoDB" id="9804035at2"/>
<dbReference type="GO" id="GO:0016887">
    <property type="term" value="F:ATP hydrolysis activity"/>
    <property type="evidence" value="ECO:0007669"/>
    <property type="project" value="InterPro"/>
</dbReference>
<sequence>MLTVENLTYIHPDKTDLFVDLSFSAQPQQKIALIGHNGVGKSTLLRLIAGALKPHAGQVNAAATLYYIPQVFGQFNEITVAAALQIESKLRAYYAILDGDASNENLALLDDDWSLEERCMQALQYWDISEIDLFTNMSTLSGGQKTKVFLAGIQIHQPGLVLLDEPSNHLDSQAREQLYDFIKTCTQTLLVVSHDRTLLRLLDLVYELAQDVITAYGGNYDFYIEQKTSASQALDTAIRHREKELRKAKEKERMASERQQRMDARGKKKQEKAGVARIMMNTLRNNAEQSTSKLKDVHAEKISGIQQELITLRNNRSDSDKMRFYFQRAPLHAGKTLYELDGVQYRYGDRDLWPTALTFAVKSGERLAINGANGSGKTTLIRLLLGEIQPTSGTLWSAGHRAVYIDQDYALIDNGMRVYEQAQHANGAGLQEHEIKTRLAQFLFNNESWNKPCAVLSGGERMRLSLCCLTLSNEAPDLIVLDEPTNNLDIQNIDILTKAVSGYQGTLLVVSHDFRFLEELGVTRVIDLKPYCKIDGA</sequence>
<reference evidence="6 7" key="1">
    <citation type="submission" date="2019-07" db="EMBL/GenBank/DDBJ databases">
        <title>Genomic Encyclopedia of Archaeal and Bacterial Type Strains, Phase II (KMG-II): from individual species to whole genera.</title>
        <authorList>
            <person name="Goeker M."/>
        </authorList>
    </citation>
    <scope>NUCLEOTIDE SEQUENCE [LARGE SCALE GENOMIC DNA]</scope>
    <source>
        <strain evidence="6 7">DSM 18850</strain>
    </source>
</reference>